<protein>
    <submittedName>
        <fullName evidence="2">Uncharacterized protein</fullName>
    </submittedName>
</protein>
<reference evidence="2" key="2">
    <citation type="journal article" date="2008" name="Genome Biol.">
        <title>Improved genome assembly and evidence-based global gene model set for the chordate Ciona intestinalis: new insight into intron and operon populations.</title>
        <authorList>
            <person name="Satou Y."/>
            <person name="Mineta K."/>
            <person name="Ogasawara M."/>
            <person name="Sasakura Y."/>
            <person name="Shoguchi E."/>
            <person name="Ueno K."/>
            <person name="Yamada L."/>
            <person name="Matsumoto J."/>
            <person name="Wasserscheid J."/>
            <person name="Dewar K."/>
            <person name="Wiley G.B."/>
            <person name="Macmil S.L."/>
            <person name="Roe B.A."/>
            <person name="Zeller R.W."/>
            <person name="Hastings K.E."/>
            <person name="Lemaire P."/>
            <person name="Lindquist E."/>
            <person name="Endo T."/>
            <person name="Hotta K."/>
            <person name="Inaba K."/>
        </authorList>
    </citation>
    <scope>NUCLEOTIDE SEQUENCE [LARGE SCALE GENOMIC DNA]</scope>
    <source>
        <strain evidence="2">wild type</strain>
    </source>
</reference>
<dbReference type="Proteomes" id="UP000008144">
    <property type="component" value="Chromosome 8"/>
</dbReference>
<feature type="region of interest" description="Disordered" evidence="1">
    <location>
        <begin position="85"/>
        <end position="215"/>
    </location>
</feature>
<dbReference type="HOGENOM" id="CLU_1285855_0_0_1"/>
<dbReference type="EMBL" id="EAAA01002726">
    <property type="status" value="NOT_ANNOTATED_CDS"/>
    <property type="molecule type" value="Genomic_DNA"/>
</dbReference>
<accession>F6YF94</accession>
<dbReference type="Ensembl" id="ENSCINT00000024519.2">
    <property type="protein sequence ID" value="ENSCINP00000024273.2"/>
    <property type="gene ID" value="ENSCING00000013164.2"/>
</dbReference>
<sequence length="215" mass="22376">MSDMTAFSGLSIGGDKVAPLGILKTSTDSSHPELEKAGNRFVTQAGYITSLPTADEIKNYGCEGTLSPMTSLSEISVLRDHNEGFVKSTSGASPLKSRTGSHKSTSRSSNIAHLASLPESSRSSGTHASTSSGSKSDHALPVTDENDHLDRIDDLGDVDDLSDSGSLGSLSDGEDLLQACIQSAIPKKSSSRSSSTKPSSRGKDKSMGRKANTSK</sequence>
<evidence type="ECO:0000313" key="2">
    <source>
        <dbReference type="Ensembl" id="ENSCINP00000024273.2"/>
    </source>
</evidence>
<name>F6YF94_CIOIN</name>
<organism evidence="2 3">
    <name type="scientific">Ciona intestinalis</name>
    <name type="common">Transparent sea squirt</name>
    <name type="synonym">Ascidia intestinalis</name>
    <dbReference type="NCBI Taxonomy" id="7719"/>
    <lineage>
        <taxon>Eukaryota</taxon>
        <taxon>Metazoa</taxon>
        <taxon>Chordata</taxon>
        <taxon>Tunicata</taxon>
        <taxon>Ascidiacea</taxon>
        <taxon>Phlebobranchia</taxon>
        <taxon>Cionidae</taxon>
        <taxon>Ciona</taxon>
    </lineage>
</organism>
<feature type="compositionally biased region" description="Low complexity" evidence="1">
    <location>
        <begin position="186"/>
        <end position="199"/>
    </location>
</feature>
<dbReference type="Pfam" id="PF05924">
    <property type="entry name" value="SAMP"/>
    <property type="match status" value="1"/>
</dbReference>
<reference evidence="2" key="4">
    <citation type="submission" date="2025-09" db="UniProtKB">
        <authorList>
            <consortium name="Ensembl"/>
        </authorList>
    </citation>
    <scope>IDENTIFICATION</scope>
</reference>
<proteinExistence type="predicted"/>
<feature type="compositionally biased region" description="Polar residues" evidence="1">
    <location>
        <begin position="87"/>
        <end position="98"/>
    </location>
</feature>
<dbReference type="AlphaFoldDB" id="F6YF94"/>
<dbReference type="InterPro" id="IPR009224">
    <property type="entry name" value="SAMP"/>
</dbReference>
<dbReference type="GO" id="GO:0008013">
    <property type="term" value="F:beta-catenin binding"/>
    <property type="evidence" value="ECO:0007669"/>
    <property type="project" value="InterPro"/>
</dbReference>
<reference evidence="2" key="3">
    <citation type="submission" date="2025-08" db="UniProtKB">
        <authorList>
            <consortium name="Ensembl"/>
        </authorList>
    </citation>
    <scope>IDENTIFICATION</scope>
</reference>
<dbReference type="InParanoid" id="F6YF94"/>
<evidence type="ECO:0000313" key="3">
    <source>
        <dbReference type="Proteomes" id="UP000008144"/>
    </source>
</evidence>
<evidence type="ECO:0000256" key="1">
    <source>
        <dbReference type="SAM" id="MobiDB-lite"/>
    </source>
</evidence>
<reference evidence="3" key="1">
    <citation type="journal article" date="2002" name="Science">
        <title>The draft genome of Ciona intestinalis: insights into chordate and vertebrate origins.</title>
        <authorList>
            <person name="Dehal P."/>
            <person name="Satou Y."/>
            <person name="Campbell R.K."/>
            <person name="Chapman J."/>
            <person name="Degnan B."/>
            <person name="De Tomaso A."/>
            <person name="Davidson B."/>
            <person name="Di Gregorio A."/>
            <person name="Gelpke M."/>
            <person name="Goodstein D.M."/>
            <person name="Harafuji N."/>
            <person name="Hastings K.E."/>
            <person name="Ho I."/>
            <person name="Hotta K."/>
            <person name="Huang W."/>
            <person name="Kawashima T."/>
            <person name="Lemaire P."/>
            <person name="Martinez D."/>
            <person name="Meinertzhagen I.A."/>
            <person name="Necula S."/>
            <person name="Nonaka M."/>
            <person name="Putnam N."/>
            <person name="Rash S."/>
            <person name="Saiga H."/>
            <person name="Satake M."/>
            <person name="Terry A."/>
            <person name="Yamada L."/>
            <person name="Wang H.G."/>
            <person name="Awazu S."/>
            <person name="Azumi K."/>
            <person name="Boore J."/>
            <person name="Branno M."/>
            <person name="Chin-Bow S."/>
            <person name="DeSantis R."/>
            <person name="Doyle S."/>
            <person name="Francino P."/>
            <person name="Keys D.N."/>
            <person name="Haga S."/>
            <person name="Hayashi H."/>
            <person name="Hino K."/>
            <person name="Imai K.S."/>
            <person name="Inaba K."/>
            <person name="Kano S."/>
            <person name="Kobayashi K."/>
            <person name="Kobayashi M."/>
            <person name="Lee B.I."/>
            <person name="Makabe K.W."/>
            <person name="Manohar C."/>
            <person name="Matassi G."/>
            <person name="Medina M."/>
            <person name="Mochizuki Y."/>
            <person name="Mount S."/>
            <person name="Morishita T."/>
            <person name="Miura S."/>
            <person name="Nakayama A."/>
            <person name="Nishizaka S."/>
            <person name="Nomoto H."/>
            <person name="Ohta F."/>
            <person name="Oishi K."/>
            <person name="Rigoutsos I."/>
            <person name="Sano M."/>
            <person name="Sasaki A."/>
            <person name="Sasakura Y."/>
            <person name="Shoguchi E."/>
            <person name="Shin-i T."/>
            <person name="Spagnuolo A."/>
            <person name="Stainier D."/>
            <person name="Suzuki M.M."/>
            <person name="Tassy O."/>
            <person name="Takatori N."/>
            <person name="Tokuoka M."/>
            <person name="Yagi K."/>
            <person name="Yoshizaki F."/>
            <person name="Wada S."/>
            <person name="Zhang C."/>
            <person name="Hyatt P.D."/>
            <person name="Larimer F."/>
            <person name="Detter C."/>
            <person name="Doggett N."/>
            <person name="Glavina T."/>
            <person name="Hawkins T."/>
            <person name="Richardson P."/>
            <person name="Lucas S."/>
            <person name="Kohara Y."/>
            <person name="Levine M."/>
            <person name="Satoh N."/>
            <person name="Rokhsar D.S."/>
        </authorList>
    </citation>
    <scope>NUCLEOTIDE SEQUENCE [LARGE SCALE GENOMIC DNA]</scope>
</reference>
<feature type="compositionally biased region" description="Basic and acidic residues" evidence="1">
    <location>
        <begin position="145"/>
        <end position="154"/>
    </location>
</feature>
<dbReference type="GO" id="GO:0016055">
    <property type="term" value="P:Wnt signaling pathway"/>
    <property type="evidence" value="ECO:0007669"/>
    <property type="project" value="InterPro"/>
</dbReference>
<keyword evidence="3" id="KW-1185">Reference proteome</keyword>
<feature type="compositionally biased region" description="Low complexity" evidence="1">
    <location>
        <begin position="120"/>
        <end position="134"/>
    </location>
</feature>